<dbReference type="AlphaFoldDB" id="A0A562RVY1"/>
<proteinExistence type="inferred from homology"/>
<dbReference type="GO" id="GO:0030488">
    <property type="term" value="P:tRNA methylation"/>
    <property type="evidence" value="ECO:0007669"/>
    <property type="project" value="UniProtKB-UniRule"/>
</dbReference>
<evidence type="ECO:0000313" key="18">
    <source>
        <dbReference type="Proteomes" id="UP000318307"/>
    </source>
</evidence>
<keyword evidence="12 14" id="KW-0411">Iron-sulfur</keyword>
<evidence type="ECO:0000256" key="8">
    <source>
        <dbReference type="ARBA" id="ARBA00022691"/>
    </source>
</evidence>
<feature type="region of interest" description="Disordered" evidence="15">
    <location>
        <begin position="350"/>
        <end position="373"/>
    </location>
</feature>
<dbReference type="InterPro" id="IPR013785">
    <property type="entry name" value="Aldolase_TIM"/>
</dbReference>
<evidence type="ECO:0000256" key="13">
    <source>
        <dbReference type="ARBA" id="ARBA00023157"/>
    </source>
</evidence>
<dbReference type="InterPro" id="IPR048641">
    <property type="entry name" value="RlmN_N"/>
</dbReference>
<feature type="binding site" evidence="14">
    <location>
        <position position="124"/>
    </location>
    <ligand>
        <name>[4Fe-4S] cluster</name>
        <dbReference type="ChEBI" id="CHEBI:49883"/>
        <note>4Fe-4S-S-AdoMet</note>
    </ligand>
</feature>
<dbReference type="NCBIfam" id="TIGR00048">
    <property type="entry name" value="rRNA_mod_RlmN"/>
    <property type="match status" value="1"/>
</dbReference>
<feature type="active site" description="Proton acceptor" evidence="14">
    <location>
        <position position="97"/>
    </location>
</feature>
<dbReference type="InterPro" id="IPR040072">
    <property type="entry name" value="Methyltransferase_A"/>
</dbReference>
<keyword evidence="3 14" id="KW-0004">4Fe-4S</keyword>
<dbReference type="SUPFAM" id="SSF102114">
    <property type="entry name" value="Radical SAM enzymes"/>
    <property type="match status" value="1"/>
</dbReference>
<reference evidence="17 18" key="1">
    <citation type="submission" date="2019-07" db="EMBL/GenBank/DDBJ databases">
        <title>Genome sequencing of 100 strains of the haloalkaliphilic chemolithoautotrophic sulfur-oxidizing bacterium Thioalkalivibrio.</title>
        <authorList>
            <person name="Muyzer G."/>
        </authorList>
    </citation>
    <scope>NUCLEOTIDE SEQUENCE [LARGE SCALE GENOMIC DNA]</scope>
    <source>
        <strain evidence="17 18">ASO4-4</strain>
    </source>
</reference>
<dbReference type="SFLD" id="SFLDS00029">
    <property type="entry name" value="Radical_SAM"/>
    <property type="match status" value="1"/>
</dbReference>
<evidence type="ECO:0000256" key="5">
    <source>
        <dbReference type="ARBA" id="ARBA00022552"/>
    </source>
</evidence>
<keyword evidence="9 14" id="KW-0819">tRNA processing</keyword>
<keyword evidence="5 14" id="KW-0698">rRNA processing</keyword>
<evidence type="ECO:0000256" key="14">
    <source>
        <dbReference type="HAMAP-Rule" id="MF_01849"/>
    </source>
</evidence>
<dbReference type="HAMAP" id="MF_01849">
    <property type="entry name" value="RNA_methyltr_RlmN"/>
    <property type="match status" value="1"/>
</dbReference>
<dbReference type="OrthoDB" id="9793973at2"/>
<protein>
    <recommendedName>
        <fullName evidence="14">Probable dual-specificity RNA methyltransferase RlmN</fullName>
        <ecNumber evidence="14">2.1.1.192</ecNumber>
    </recommendedName>
    <alternativeName>
        <fullName evidence="14">23S rRNA (adenine(2503)-C(2))-methyltransferase</fullName>
    </alternativeName>
    <alternativeName>
        <fullName evidence="14">23S rRNA m2A2503 methyltransferase</fullName>
    </alternativeName>
    <alternativeName>
        <fullName evidence="14">Ribosomal RNA large subunit methyltransferase N</fullName>
    </alternativeName>
    <alternativeName>
        <fullName evidence="14">tRNA (adenine(37)-C(2))-methyltransferase</fullName>
    </alternativeName>
    <alternativeName>
        <fullName evidence="14">tRNA m2A37 methyltransferase</fullName>
    </alternativeName>
</protein>
<comment type="miscellaneous">
    <text evidence="14">Reaction proceeds by a ping-pong mechanism involving intermediate methylation of a conserved cysteine residue.</text>
</comment>
<dbReference type="PANTHER" id="PTHR30544:SF5">
    <property type="entry name" value="RADICAL SAM CORE DOMAIN-CONTAINING PROTEIN"/>
    <property type="match status" value="1"/>
</dbReference>
<dbReference type="PIRSF" id="PIRSF006004">
    <property type="entry name" value="CHP00048"/>
    <property type="match status" value="1"/>
</dbReference>
<keyword evidence="11 14" id="KW-0408">Iron</keyword>
<comment type="catalytic activity">
    <reaction evidence="14">
        <text>adenosine(37) in tRNA + 2 reduced [2Fe-2S]-[ferredoxin] + 2 S-adenosyl-L-methionine = 2-methyladenosine(37) in tRNA + 5'-deoxyadenosine + L-methionine + 2 oxidized [2Fe-2S]-[ferredoxin] + S-adenosyl-L-homocysteine</text>
        <dbReference type="Rhea" id="RHEA:43332"/>
        <dbReference type="Rhea" id="RHEA-COMP:10000"/>
        <dbReference type="Rhea" id="RHEA-COMP:10001"/>
        <dbReference type="Rhea" id="RHEA-COMP:10162"/>
        <dbReference type="Rhea" id="RHEA-COMP:10485"/>
        <dbReference type="ChEBI" id="CHEBI:17319"/>
        <dbReference type="ChEBI" id="CHEBI:33737"/>
        <dbReference type="ChEBI" id="CHEBI:33738"/>
        <dbReference type="ChEBI" id="CHEBI:57844"/>
        <dbReference type="ChEBI" id="CHEBI:57856"/>
        <dbReference type="ChEBI" id="CHEBI:59789"/>
        <dbReference type="ChEBI" id="CHEBI:74411"/>
        <dbReference type="ChEBI" id="CHEBI:74497"/>
        <dbReference type="EC" id="2.1.1.192"/>
    </reaction>
</comment>
<sequence>MTKKETSNPDILDFTLPELREYFTAAGMPAFRANQIHKWLYLHQADSFETMTDVGKQLRRDLENIFSLKRLAIEHVALSRDGSRKFVFRLQDGHLIESVLIPEKDHHTLCISSQVGCAQNCRFCMTARGGFTRNLTTGEIVAQVRDIRHRIQMEAAGKPEEKEARLSNVVFMGMGEPLANYANVKKAIEVLTDGDCGLKISRRRVTVSTSGILPRLADLGRDTQVNLAISLNATDNKTRETLMPVSRTYSLEDLLAACRKYPLAPRQKITFEYILIRGVNDSLADARKLARILSGIKAKINLIPFNEHPGCTFQRPAEAHIHAFLRVLLDKGYTAIIRWSKGEDIGAACGQLAGTPRSDHEPPDLGTPQGEHI</sequence>
<dbReference type="InterPro" id="IPR007197">
    <property type="entry name" value="rSAM"/>
</dbReference>
<dbReference type="SMART" id="SM00729">
    <property type="entry name" value="Elp3"/>
    <property type="match status" value="1"/>
</dbReference>
<dbReference type="SFLD" id="SFLDG01062">
    <property type="entry name" value="methyltransferase_(Class_A)"/>
    <property type="match status" value="1"/>
</dbReference>
<feature type="binding site" evidence="14">
    <location>
        <position position="208"/>
    </location>
    <ligand>
        <name>S-adenosyl-L-methionine</name>
        <dbReference type="ChEBI" id="CHEBI:59789"/>
    </ligand>
</feature>
<evidence type="ECO:0000256" key="12">
    <source>
        <dbReference type="ARBA" id="ARBA00023014"/>
    </source>
</evidence>
<name>A0A562RVY1_9BACT</name>
<feature type="binding site" evidence="14">
    <location>
        <begin position="230"/>
        <end position="232"/>
    </location>
    <ligand>
        <name>S-adenosyl-L-methionine</name>
        <dbReference type="ChEBI" id="CHEBI:59789"/>
    </ligand>
</feature>
<evidence type="ECO:0000256" key="4">
    <source>
        <dbReference type="ARBA" id="ARBA00022490"/>
    </source>
</evidence>
<keyword evidence="18" id="KW-1185">Reference proteome</keyword>
<dbReference type="CDD" id="cd01335">
    <property type="entry name" value="Radical_SAM"/>
    <property type="match status" value="1"/>
</dbReference>
<organism evidence="17 18">
    <name type="scientific">Desulfobotulus alkaliphilus</name>
    <dbReference type="NCBI Taxonomy" id="622671"/>
    <lineage>
        <taxon>Bacteria</taxon>
        <taxon>Pseudomonadati</taxon>
        <taxon>Thermodesulfobacteriota</taxon>
        <taxon>Desulfobacteria</taxon>
        <taxon>Desulfobacterales</taxon>
        <taxon>Desulfobacteraceae</taxon>
        <taxon>Desulfobotulus</taxon>
    </lineage>
</organism>
<dbReference type="GO" id="GO:0005737">
    <property type="term" value="C:cytoplasm"/>
    <property type="evidence" value="ECO:0007669"/>
    <property type="project" value="UniProtKB-SubCell"/>
</dbReference>
<dbReference type="PANTHER" id="PTHR30544">
    <property type="entry name" value="23S RRNA METHYLTRANSFERASE"/>
    <property type="match status" value="1"/>
</dbReference>
<evidence type="ECO:0000256" key="1">
    <source>
        <dbReference type="ARBA" id="ARBA00004496"/>
    </source>
</evidence>
<dbReference type="GO" id="GO:0019843">
    <property type="term" value="F:rRNA binding"/>
    <property type="evidence" value="ECO:0007669"/>
    <property type="project" value="UniProtKB-UniRule"/>
</dbReference>
<evidence type="ECO:0000256" key="10">
    <source>
        <dbReference type="ARBA" id="ARBA00022723"/>
    </source>
</evidence>
<keyword evidence="10 14" id="KW-0479">Metal-binding</keyword>
<keyword evidence="6 14" id="KW-0489">Methyltransferase</keyword>
<evidence type="ECO:0000256" key="11">
    <source>
        <dbReference type="ARBA" id="ARBA00023004"/>
    </source>
</evidence>
<feature type="binding site" evidence="14">
    <location>
        <position position="121"/>
    </location>
    <ligand>
        <name>[4Fe-4S] cluster</name>
        <dbReference type="ChEBI" id="CHEBI:49883"/>
        <note>4Fe-4S-S-AdoMet</note>
    </ligand>
</feature>
<comment type="function">
    <text evidence="14">Specifically methylates position 2 of adenine 2503 in 23S rRNA and position 2 of adenine 37 in tRNAs.</text>
</comment>
<dbReference type="GO" id="GO:0002935">
    <property type="term" value="F:tRNA (adenine(37)-C2)-methyltransferase activity"/>
    <property type="evidence" value="ECO:0007669"/>
    <property type="project" value="UniProtKB-UniRule"/>
</dbReference>
<comment type="similarity">
    <text evidence="2 14">Belongs to the radical SAM superfamily. RlmN family.</text>
</comment>
<evidence type="ECO:0000256" key="15">
    <source>
        <dbReference type="SAM" id="MobiDB-lite"/>
    </source>
</evidence>
<feature type="active site" description="S-methylcysteine intermediate" evidence="14">
    <location>
        <position position="349"/>
    </location>
</feature>
<dbReference type="InterPro" id="IPR027492">
    <property type="entry name" value="RNA_MTrfase_RlmN"/>
</dbReference>
<dbReference type="Gene3D" id="3.20.20.70">
    <property type="entry name" value="Aldolase class I"/>
    <property type="match status" value="1"/>
</dbReference>
<dbReference type="PROSITE" id="PS51918">
    <property type="entry name" value="RADICAL_SAM"/>
    <property type="match status" value="1"/>
</dbReference>
<dbReference type="SFLD" id="SFLDF00275">
    <property type="entry name" value="adenosine_C2_methyltransferase"/>
    <property type="match status" value="1"/>
</dbReference>
<comment type="cofactor">
    <cofactor evidence="14">
        <name>[4Fe-4S] cluster</name>
        <dbReference type="ChEBI" id="CHEBI:49883"/>
    </cofactor>
    <text evidence="14">Binds 1 [4Fe-4S] cluster. The cluster is coordinated with 3 cysteines and an exchangeable S-adenosyl-L-methionine.</text>
</comment>
<dbReference type="FunFam" id="3.20.20.70:FF:000014">
    <property type="entry name" value="Probable dual-specificity RNA methyltransferase RlmN"/>
    <property type="match status" value="1"/>
</dbReference>
<evidence type="ECO:0000256" key="3">
    <source>
        <dbReference type="ARBA" id="ARBA00022485"/>
    </source>
</evidence>
<keyword evidence="4 14" id="KW-0963">Cytoplasm</keyword>
<evidence type="ECO:0000313" key="17">
    <source>
        <dbReference type="EMBL" id="TWI73279.1"/>
    </source>
</evidence>
<dbReference type="Pfam" id="PF04055">
    <property type="entry name" value="Radical_SAM"/>
    <property type="match status" value="1"/>
</dbReference>
<feature type="binding site" evidence="14">
    <location>
        <position position="117"/>
    </location>
    <ligand>
        <name>[4Fe-4S] cluster</name>
        <dbReference type="ChEBI" id="CHEBI:49883"/>
        <note>4Fe-4S-S-AdoMet</note>
    </ligand>
</feature>
<dbReference type="InterPro" id="IPR004383">
    <property type="entry name" value="rRNA_lsu_MTrfase_RlmN/Cfr"/>
</dbReference>
<comment type="subcellular location">
    <subcellularLocation>
        <location evidence="1 14">Cytoplasm</location>
    </subcellularLocation>
</comment>
<dbReference type="InterPro" id="IPR006638">
    <property type="entry name" value="Elp3/MiaA/NifB-like_rSAM"/>
</dbReference>
<comment type="catalytic activity">
    <reaction evidence="14">
        <text>adenosine(2503) in 23S rRNA + 2 reduced [2Fe-2S]-[ferredoxin] + 2 S-adenosyl-L-methionine = 2-methyladenosine(2503) in 23S rRNA + 5'-deoxyadenosine + L-methionine + 2 oxidized [2Fe-2S]-[ferredoxin] + S-adenosyl-L-homocysteine</text>
        <dbReference type="Rhea" id="RHEA:42916"/>
        <dbReference type="Rhea" id="RHEA-COMP:10000"/>
        <dbReference type="Rhea" id="RHEA-COMP:10001"/>
        <dbReference type="Rhea" id="RHEA-COMP:10152"/>
        <dbReference type="Rhea" id="RHEA-COMP:10282"/>
        <dbReference type="ChEBI" id="CHEBI:17319"/>
        <dbReference type="ChEBI" id="CHEBI:33737"/>
        <dbReference type="ChEBI" id="CHEBI:33738"/>
        <dbReference type="ChEBI" id="CHEBI:57844"/>
        <dbReference type="ChEBI" id="CHEBI:57856"/>
        <dbReference type="ChEBI" id="CHEBI:59789"/>
        <dbReference type="ChEBI" id="CHEBI:74411"/>
        <dbReference type="ChEBI" id="CHEBI:74497"/>
        <dbReference type="EC" id="2.1.1.192"/>
    </reaction>
</comment>
<dbReference type="Pfam" id="PF21016">
    <property type="entry name" value="RlmN_N"/>
    <property type="match status" value="1"/>
</dbReference>
<feature type="domain" description="Radical SAM core" evidence="16">
    <location>
        <begin position="103"/>
        <end position="344"/>
    </location>
</feature>
<dbReference type="GO" id="GO:0070040">
    <property type="term" value="F:rRNA (adenine(2503)-C2-)-methyltransferase activity"/>
    <property type="evidence" value="ECO:0007669"/>
    <property type="project" value="UniProtKB-UniRule"/>
</dbReference>
<gene>
    <name evidence="14" type="primary">rlmN</name>
    <name evidence="17" type="ORF">LZ24_01368</name>
</gene>
<dbReference type="GO" id="GO:0000049">
    <property type="term" value="F:tRNA binding"/>
    <property type="evidence" value="ECO:0007669"/>
    <property type="project" value="UniProtKB-UniRule"/>
</dbReference>
<evidence type="ECO:0000256" key="6">
    <source>
        <dbReference type="ARBA" id="ARBA00022603"/>
    </source>
</evidence>
<dbReference type="Gene3D" id="1.10.150.530">
    <property type="match status" value="1"/>
</dbReference>
<evidence type="ECO:0000256" key="7">
    <source>
        <dbReference type="ARBA" id="ARBA00022679"/>
    </source>
</evidence>
<keyword evidence="13 14" id="KW-1015">Disulfide bond</keyword>
<comment type="caution">
    <text evidence="17">The sequence shown here is derived from an EMBL/GenBank/DDBJ whole genome shotgun (WGS) entry which is preliminary data.</text>
</comment>
<evidence type="ECO:0000259" key="16">
    <source>
        <dbReference type="PROSITE" id="PS51918"/>
    </source>
</evidence>
<dbReference type="EC" id="2.1.1.192" evidence="14"/>
<accession>A0A562RVY1</accession>
<dbReference type="InterPro" id="IPR058240">
    <property type="entry name" value="rSAM_sf"/>
</dbReference>
<keyword evidence="8 14" id="KW-0949">S-adenosyl-L-methionine</keyword>
<evidence type="ECO:0000256" key="2">
    <source>
        <dbReference type="ARBA" id="ARBA00007544"/>
    </source>
</evidence>
<comment type="caution">
    <text evidence="14">Lacks conserved residue(s) required for the propagation of feature annotation.</text>
</comment>
<dbReference type="Proteomes" id="UP000318307">
    <property type="component" value="Unassembled WGS sequence"/>
</dbReference>
<feature type="binding site" evidence="14">
    <location>
        <position position="306"/>
    </location>
    <ligand>
        <name>S-adenosyl-L-methionine</name>
        <dbReference type="ChEBI" id="CHEBI:59789"/>
    </ligand>
</feature>
<dbReference type="GO" id="GO:0070475">
    <property type="term" value="P:rRNA base methylation"/>
    <property type="evidence" value="ECO:0007669"/>
    <property type="project" value="UniProtKB-UniRule"/>
</dbReference>
<dbReference type="EMBL" id="VLLC01000008">
    <property type="protein sequence ID" value="TWI73279.1"/>
    <property type="molecule type" value="Genomic_DNA"/>
</dbReference>
<feature type="binding site" evidence="14">
    <location>
        <begin position="175"/>
        <end position="176"/>
    </location>
    <ligand>
        <name>S-adenosyl-L-methionine</name>
        <dbReference type="ChEBI" id="CHEBI:59789"/>
    </ligand>
</feature>
<dbReference type="GO" id="GO:0046872">
    <property type="term" value="F:metal ion binding"/>
    <property type="evidence" value="ECO:0007669"/>
    <property type="project" value="UniProtKB-KW"/>
</dbReference>
<dbReference type="RefSeq" id="WP_144683842.1">
    <property type="nucleotide sequence ID" value="NZ_VLLC01000008.1"/>
</dbReference>
<keyword evidence="7 14" id="KW-0808">Transferase</keyword>
<dbReference type="GO" id="GO:0051539">
    <property type="term" value="F:4 iron, 4 sulfur cluster binding"/>
    <property type="evidence" value="ECO:0007669"/>
    <property type="project" value="UniProtKB-UniRule"/>
</dbReference>
<evidence type="ECO:0000256" key="9">
    <source>
        <dbReference type="ARBA" id="ARBA00022694"/>
    </source>
</evidence>